<feature type="region of interest" description="Disordered" evidence="1">
    <location>
        <begin position="29"/>
        <end position="50"/>
    </location>
</feature>
<dbReference type="Proteomes" id="UP000182985">
    <property type="component" value="Unassembled WGS sequence"/>
</dbReference>
<reference evidence="2 3" key="1">
    <citation type="submission" date="2016-10" db="EMBL/GenBank/DDBJ databases">
        <title>The Draft Genome Sequence of the Potato Rhizosphere Bacteria Ochrobactrum sp. IPA7.2.</title>
        <authorList>
            <person name="Gogoleva N.E."/>
            <person name="Khlopko Y.A."/>
            <person name="Burygin G.L."/>
            <person name="Plotnikov A.O."/>
        </authorList>
    </citation>
    <scope>NUCLEOTIDE SEQUENCE [LARGE SCALE GENOMIC DNA]</scope>
    <source>
        <strain evidence="2 3">IPA7.2</strain>
    </source>
</reference>
<evidence type="ECO:0000313" key="3">
    <source>
        <dbReference type="Proteomes" id="UP000182985"/>
    </source>
</evidence>
<comment type="caution">
    <text evidence="2">The sequence shown here is derived from an EMBL/GenBank/DDBJ whole genome shotgun (WGS) entry which is preliminary data.</text>
</comment>
<evidence type="ECO:0000313" key="2">
    <source>
        <dbReference type="EMBL" id="OIS93897.1"/>
    </source>
</evidence>
<dbReference type="EMBL" id="MOEC01000007">
    <property type="protein sequence ID" value="OIS93897.1"/>
    <property type="molecule type" value="Genomic_DNA"/>
</dbReference>
<name>A0A1J6HN96_9HYPH</name>
<evidence type="ECO:0000256" key="1">
    <source>
        <dbReference type="SAM" id="MobiDB-lite"/>
    </source>
</evidence>
<dbReference type="AlphaFoldDB" id="A0A1J6HN96"/>
<proteinExistence type="predicted"/>
<sequence length="72" mass="8105">MKLIRVSTKAAKNSLISKHFQNNTAKCPKVDRAQDYEAPPQPGSMGTEKAIRDIFKPETKDRRFIQAFNSGP</sequence>
<gene>
    <name evidence="2" type="ORF">BLA27_09475</name>
</gene>
<accession>A0A1J6HN96</accession>
<keyword evidence="3" id="KW-1185">Reference proteome</keyword>
<protein>
    <submittedName>
        <fullName evidence="2">Uncharacterized protein</fullName>
    </submittedName>
</protein>
<organism evidence="2 3">
    <name type="scientific">Brucella cytisi</name>
    <dbReference type="NCBI Taxonomy" id="407152"/>
    <lineage>
        <taxon>Bacteria</taxon>
        <taxon>Pseudomonadati</taxon>
        <taxon>Pseudomonadota</taxon>
        <taxon>Alphaproteobacteria</taxon>
        <taxon>Hyphomicrobiales</taxon>
        <taxon>Brucellaceae</taxon>
        <taxon>Brucella/Ochrobactrum group</taxon>
        <taxon>Brucella</taxon>
    </lineage>
</organism>